<reference evidence="2" key="1">
    <citation type="submission" date="2011-07" db="EMBL/GenBank/DDBJ databases">
        <authorList>
            <consortium name="Caenorhabditis brenneri Sequencing and Analysis Consortium"/>
            <person name="Wilson R.K."/>
        </authorList>
    </citation>
    <scope>NUCLEOTIDE SEQUENCE [LARGE SCALE GENOMIC DNA]</scope>
    <source>
        <strain evidence="2">PB2801</strain>
    </source>
</reference>
<evidence type="ECO:0000313" key="2">
    <source>
        <dbReference type="Proteomes" id="UP000008068"/>
    </source>
</evidence>
<protein>
    <submittedName>
        <fullName evidence="1">Uncharacterized protein</fullName>
    </submittedName>
</protein>
<dbReference type="InParanoid" id="G0NS49"/>
<evidence type="ECO:0000313" key="1">
    <source>
        <dbReference type="EMBL" id="EGT36462.1"/>
    </source>
</evidence>
<accession>G0NS49</accession>
<sequence>MENWSMINYTKKGIDHTIVSPVYNEWFHASTVARQGTSTPPIQLGQPTYADNEVDWEKTNKEYGYGNKTLFDTRFNA</sequence>
<keyword evidence="2" id="KW-1185">Reference proteome</keyword>
<proteinExistence type="predicted"/>
<organism evidence="2">
    <name type="scientific">Caenorhabditis brenneri</name>
    <name type="common">Nematode worm</name>
    <dbReference type="NCBI Taxonomy" id="135651"/>
    <lineage>
        <taxon>Eukaryota</taxon>
        <taxon>Metazoa</taxon>
        <taxon>Ecdysozoa</taxon>
        <taxon>Nematoda</taxon>
        <taxon>Chromadorea</taxon>
        <taxon>Rhabditida</taxon>
        <taxon>Rhabditina</taxon>
        <taxon>Rhabditomorpha</taxon>
        <taxon>Rhabditoidea</taxon>
        <taxon>Rhabditidae</taxon>
        <taxon>Peloderinae</taxon>
        <taxon>Caenorhabditis</taxon>
    </lineage>
</organism>
<dbReference type="HOGENOM" id="CLU_2640279_0_0_1"/>
<dbReference type="STRING" id="135651.G0NS49"/>
<gene>
    <name evidence="1" type="ORF">CAEBREN_01249</name>
</gene>
<dbReference type="EMBL" id="GL379935">
    <property type="protein sequence ID" value="EGT36462.1"/>
    <property type="molecule type" value="Genomic_DNA"/>
</dbReference>
<dbReference type="Proteomes" id="UP000008068">
    <property type="component" value="Unassembled WGS sequence"/>
</dbReference>
<dbReference type="AlphaFoldDB" id="G0NS49"/>
<name>G0NS49_CAEBE</name>